<dbReference type="STRING" id="990316.MCON_2809"/>
<reference evidence="1 2" key="1">
    <citation type="journal article" date="2011" name="J. Bacteriol.">
        <title>Complete genome sequence of Methanosaeta concilii, a specialist in aceticlastic methanogenesis.</title>
        <authorList>
            <person name="Barber R.D."/>
            <person name="Zhang L."/>
            <person name="Harnack M."/>
            <person name="Olson M.V."/>
            <person name="Kaul R."/>
            <person name="Ingram-Smith C."/>
            <person name="Smith K.S."/>
        </authorList>
    </citation>
    <scope>NUCLEOTIDE SEQUENCE [LARGE SCALE GENOMIC DNA]</scope>
    <source>
        <strain evidence="2">ATCC 5969 / DSM 3671 / JCM 10134 / NBRC 103675 / OCM 69 / GP-6</strain>
    </source>
</reference>
<protein>
    <recommendedName>
        <fullName evidence="3">NAD(P)/FAD-dependent oxidoreductase</fullName>
    </recommendedName>
</protein>
<dbReference type="GeneID" id="10462143"/>
<proteinExistence type="predicted"/>
<dbReference type="HOGENOM" id="CLU_563393_0_0_2"/>
<dbReference type="EMBL" id="CP002565">
    <property type="protein sequence ID" value="AEB69187.1"/>
    <property type="molecule type" value="Genomic_DNA"/>
</dbReference>
<evidence type="ECO:0008006" key="3">
    <source>
        <dbReference type="Google" id="ProtNLM"/>
    </source>
</evidence>
<accession>F4C0C2</accession>
<evidence type="ECO:0000313" key="2">
    <source>
        <dbReference type="Proteomes" id="UP000007807"/>
    </source>
</evidence>
<dbReference type="OrthoDB" id="11867at2157"/>
<dbReference type="AlphaFoldDB" id="F4C0C2"/>
<dbReference type="SUPFAM" id="SSF51905">
    <property type="entry name" value="FAD/NAD(P)-binding domain"/>
    <property type="match status" value="1"/>
</dbReference>
<dbReference type="Pfam" id="PF13450">
    <property type="entry name" value="NAD_binding_8"/>
    <property type="match status" value="1"/>
</dbReference>
<dbReference type="RefSeq" id="WP_013720210.1">
    <property type="nucleotide sequence ID" value="NC_015416.1"/>
</dbReference>
<keyword evidence="2" id="KW-1185">Reference proteome</keyword>
<dbReference type="PANTHER" id="PTHR43734">
    <property type="entry name" value="PHYTOENE DESATURASE"/>
    <property type="match status" value="1"/>
</dbReference>
<dbReference type="KEGG" id="mcj:MCON_2809"/>
<dbReference type="PANTHER" id="PTHR43734:SF1">
    <property type="entry name" value="PHYTOENE DESATURASE"/>
    <property type="match status" value="1"/>
</dbReference>
<name>F4C0C2_METSG</name>
<dbReference type="InParanoid" id="F4C0C2"/>
<dbReference type="InterPro" id="IPR036188">
    <property type="entry name" value="FAD/NAD-bd_sf"/>
</dbReference>
<organism evidence="1 2">
    <name type="scientific">Methanothrix soehngenii (strain ATCC 5969 / DSM 3671 / JCM 10134 / NBRC 103675 / OCM 69 / GP-6)</name>
    <name type="common">Methanosaeta concilii</name>
    <dbReference type="NCBI Taxonomy" id="990316"/>
    <lineage>
        <taxon>Archaea</taxon>
        <taxon>Methanobacteriati</taxon>
        <taxon>Methanobacteriota</taxon>
        <taxon>Stenosarchaea group</taxon>
        <taxon>Methanomicrobia</taxon>
        <taxon>Methanotrichales</taxon>
        <taxon>Methanotrichaceae</taxon>
        <taxon>Methanothrix</taxon>
    </lineage>
</organism>
<dbReference type="Gene3D" id="3.50.50.60">
    <property type="entry name" value="FAD/NAD(P)-binding domain"/>
    <property type="match status" value="1"/>
</dbReference>
<evidence type="ECO:0000313" key="1">
    <source>
        <dbReference type="EMBL" id="AEB69187.1"/>
    </source>
</evidence>
<dbReference type="Proteomes" id="UP000007807">
    <property type="component" value="Chromosome"/>
</dbReference>
<dbReference type="Gene3D" id="3.90.660.50">
    <property type="match status" value="1"/>
</dbReference>
<sequence>MNKYDVVVIGAGISGLLSALAISEENKSVLVLEKEEYIGGVCRSYEVDGYRVDTGPHTITRLERGPLRELMDRYFDVIPQFVPFWKCYVRTGGKIKPFPWSINAWMTFSLLPTTDRLLLIATLFNILYILPANISVATRRFLDWICYFMVSTSIENAPVLRFIDNKTHNTSPVPCIGELYDLLISDGATDQGYPKGGLQYIVNSILSSFPKNRVKIITIANVLKIGSDERIEQVCTNDNNYGCETVIYSGFVSDLPNLVNGLLKEYIKNLTSIKRAKSLTIWVGLKGEIFTKYGSEMWIDSEPYAWFVPTSNYDSSLAPNGKQLVSFAFTRPSEYNGSMIRKKAFDEIIKTIPHIEENMIHYQELIPENASWGINSGFGDIIIPIKNLYCVGTDTEKRCVGG</sequence>
<gene>
    <name evidence="1" type="ordered locus">MCON_2809</name>
</gene>